<evidence type="ECO:0000313" key="1">
    <source>
        <dbReference type="EMBL" id="CAJ1381747.1"/>
    </source>
</evidence>
<proteinExistence type="predicted"/>
<accession>A0AA36I642</accession>
<name>A0AA36I642_9DINO</name>
<sequence length="118" mass="13542">MANFARLRTLDALWATTRTHCSSIGTLPQDVSKESLLQLKDCIEAEKLLYEERRHILQENKETEADYAAELLETTRKLRELHTHAHQAFATDMMQARLAVEQEVRSAESVLNSFKLVS</sequence>
<keyword evidence="2" id="KW-1185">Reference proteome</keyword>
<dbReference type="AlphaFoldDB" id="A0AA36I642"/>
<organism evidence="1 2">
    <name type="scientific">Effrenium voratum</name>
    <dbReference type="NCBI Taxonomy" id="2562239"/>
    <lineage>
        <taxon>Eukaryota</taxon>
        <taxon>Sar</taxon>
        <taxon>Alveolata</taxon>
        <taxon>Dinophyceae</taxon>
        <taxon>Suessiales</taxon>
        <taxon>Symbiodiniaceae</taxon>
        <taxon>Effrenium</taxon>
    </lineage>
</organism>
<evidence type="ECO:0000313" key="2">
    <source>
        <dbReference type="Proteomes" id="UP001178507"/>
    </source>
</evidence>
<gene>
    <name evidence="1" type="ORF">EVOR1521_LOCUS9331</name>
</gene>
<dbReference type="Proteomes" id="UP001178507">
    <property type="component" value="Unassembled WGS sequence"/>
</dbReference>
<dbReference type="EMBL" id="CAUJNA010000835">
    <property type="protein sequence ID" value="CAJ1381747.1"/>
    <property type="molecule type" value="Genomic_DNA"/>
</dbReference>
<reference evidence="1" key="1">
    <citation type="submission" date="2023-08" db="EMBL/GenBank/DDBJ databases">
        <authorList>
            <person name="Chen Y."/>
            <person name="Shah S."/>
            <person name="Dougan E. K."/>
            <person name="Thang M."/>
            <person name="Chan C."/>
        </authorList>
    </citation>
    <scope>NUCLEOTIDE SEQUENCE</scope>
</reference>
<protein>
    <submittedName>
        <fullName evidence="1">Uncharacterized protein</fullName>
    </submittedName>
</protein>
<comment type="caution">
    <text evidence="1">The sequence shown here is derived from an EMBL/GenBank/DDBJ whole genome shotgun (WGS) entry which is preliminary data.</text>
</comment>